<dbReference type="AlphaFoldDB" id="A0AAD6SBH2"/>
<protein>
    <submittedName>
        <fullName evidence="1">Uncharacterized protein</fullName>
    </submittedName>
</protein>
<dbReference type="PANTHER" id="PTHR14187">
    <property type="entry name" value="ALPHA KINASE/ELONGATION FACTOR 2 KINASE"/>
    <property type="match status" value="1"/>
</dbReference>
<dbReference type="Proteomes" id="UP001218188">
    <property type="component" value="Unassembled WGS sequence"/>
</dbReference>
<dbReference type="SUPFAM" id="SSF53067">
    <property type="entry name" value="Actin-like ATPase domain"/>
    <property type="match status" value="1"/>
</dbReference>
<name>A0AAD6SBH2_9AGAR</name>
<keyword evidence="2" id="KW-1185">Reference proteome</keyword>
<reference evidence="1" key="1">
    <citation type="submission" date="2023-03" db="EMBL/GenBank/DDBJ databases">
        <title>Massive genome expansion in bonnet fungi (Mycena s.s.) driven by repeated elements and novel gene families across ecological guilds.</title>
        <authorList>
            <consortium name="Lawrence Berkeley National Laboratory"/>
            <person name="Harder C.B."/>
            <person name="Miyauchi S."/>
            <person name="Viragh M."/>
            <person name="Kuo A."/>
            <person name="Thoen E."/>
            <person name="Andreopoulos B."/>
            <person name="Lu D."/>
            <person name="Skrede I."/>
            <person name="Drula E."/>
            <person name="Henrissat B."/>
            <person name="Morin E."/>
            <person name="Kohler A."/>
            <person name="Barry K."/>
            <person name="LaButti K."/>
            <person name="Morin E."/>
            <person name="Salamov A."/>
            <person name="Lipzen A."/>
            <person name="Mereny Z."/>
            <person name="Hegedus B."/>
            <person name="Baldrian P."/>
            <person name="Stursova M."/>
            <person name="Weitz H."/>
            <person name="Taylor A."/>
            <person name="Grigoriev I.V."/>
            <person name="Nagy L.G."/>
            <person name="Martin F."/>
            <person name="Kauserud H."/>
        </authorList>
    </citation>
    <scope>NUCLEOTIDE SEQUENCE</scope>
    <source>
        <strain evidence="1">CBHHK200</strain>
    </source>
</reference>
<dbReference type="Gene3D" id="3.30.420.40">
    <property type="match status" value="1"/>
</dbReference>
<dbReference type="InterPro" id="IPR043129">
    <property type="entry name" value="ATPase_NBD"/>
</dbReference>
<dbReference type="EMBL" id="JARJCM010000164">
    <property type="protein sequence ID" value="KAJ7024781.1"/>
    <property type="molecule type" value="Genomic_DNA"/>
</dbReference>
<evidence type="ECO:0000313" key="1">
    <source>
        <dbReference type="EMBL" id="KAJ7024781.1"/>
    </source>
</evidence>
<organism evidence="1 2">
    <name type="scientific">Mycena alexandri</name>
    <dbReference type="NCBI Taxonomy" id="1745969"/>
    <lineage>
        <taxon>Eukaryota</taxon>
        <taxon>Fungi</taxon>
        <taxon>Dikarya</taxon>
        <taxon>Basidiomycota</taxon>
        <taxon>Agaricomycotina</taxon>
        <taxon>Agaricomycetes</taxon>
        <taxon>Agaricomycetidae</taxon>
        <taxon>Agaricales</taxon>
        <taxon>Marasmiineae</taxon>
        <taxon>Mycenaceae</taxon>
        <taxon>Mycena</taxon>
    </lineage>
</organism>
<dbReference type="PANTHER" id="PTHR14187:SF5">
    <property type="entry name" value="HEAT SHOCK 70 KDA PROTEIN 12A"/>
    <property type="match status" value="1"/>
</dbReference>
<sequence length="186" mass="20460">MAPRIAFSGPAPKLILGIDIGTTFSGMSYCLLEPGRIPEILPVTRFPAQDHIGGDSKVPSILYYDQLGRVRACGAEALHESVVEQAEEECWQKAEWFKLHLRPATGVAIREDSVPPLPANKNALDVFADFLQYLFACAKAYIVDHYQNGNARWIGLENTIEYVLTHPNGWSGSSSSRCETLLLSPG</sequence>
<accession>A0AAD6SBH2</accession>
<evidence type="ECO:0000313" key="2">
    <source>
        <dbReference type="Proteomes" id="UP001218188"/>
    </source>
</evidence>
<proteinExistence type="predicted"/>
<comment type="caution">
    <text evidence="1">The sequence shown here is derived from an EMBL/GenBank/DDBJ whole genome shotgun (WGS) entry which is preliminary data.</text>
</comment>
<gene>
    <name evidence="1" type="ORF">C8F04DRAFT_152116</name>
</gene>